<dbReference type="Pfam" id="PF16076">
    <property type="entry name" value="Acyltransf_C"/>
    <property type="match status" value="1"/>
</dbReference>
<evidence type="ECO:0000256" key="3">
    <source>
        <dbReference type="ARBA" id="ARBA00023315"/>
    </source>
</evidence>
<dbReference type="Proteomes" id="UP000799421">
    <property type="component" value="Unassembled WGS sequence"/>
</dbReference>
<dbReference type="AlphaFoldDB" id="A0A6A7BSF8"/>
<dbReference type="OrthoDB" id="189226at2759"/>
<keyword evidence="4" id="KW-0472">Membrane</keyword>
<keyword evidence="4" id="KW-1133">Transmembrane helix</keyword>
<evidence type="ECO:0000256" key="4">
    <source>
        <dbReference type="SAM" id="Phobius"/>
    </source>
</evidence>
<dbReference type="CDD" id="cd07990">
    <property type="entry name" value="LPLAT_LCLAT1-like"/>
    <property type="match status" value="1"/>
</dbReference>
<dbReference type="SMART" id="SM00563">
    <property type="entry name" value="PlsC"/>
    <property type="match status" value="1"/>
</dbReference>
<comment type="similarity">
    <text evidence="1">Belongs to the 1-acyl-sn-glycerol-3-phosphate acyltransferase family.</text>
</comment>
<dbReference type="PANTHER" id="PTHR10983:SF16">
    <property type="entry name" value="LYSOCARDIOLIPIN ACYLTRANSFERASE 1"/>
    <property type="match status" value="1"/>
</dbReference>
<feature type="domain" description="Phospholipid/glycerol acyltransferase" evidence="5">
    <location>
        <begin position="118"/>
        <end position="243"/>
    </location>
</feature>
<gene>
    <name evidence="6" type="ORF">K470DRAFT_260097</name>
</gene>
<keyword evidence="3 6" id="KW-0012">Acyltransferase</keyword>
<evidence type="ECO:0000313" key="7">
    <source>
        <dbReference type="Proteomes" id="UP000799421"/>
    </source>
</evidence>
<reference evidence="6" key="1">
    <citation type="journal article" date="2020" name="Stud. Mycol.">
        <title>101 Dothideomycetes genomes: a test case for predicting lifestyles and emergence of pathogens.</title>
        <authorList>
            <person name="Haridas S."/>
            <person name="Albert R."/>
            <person name="Binder M."/>
            <person name="Bloem J."/>
            <person name="Labutti K."/>
            <person name="Salamov A."/>
            <person name="Andreopoulos B."/>
            <person name="Baker S."/>
            <person name="Barry K."/>
            <person name="Bills G."/>
            <person name="Bluhm B."/>
            <person name="Cannon C."/>
            <person name="Castanera R."/>
            <person name="Culley D."/>
            <person name="Daum C."/>
            <person name="Ezra D."/>
            <person name="Gonzalez J."/>
            <person name="Henrissat B."/>
            <person name="Kuo A."/>
            <person name="Liang C."/>
            <person name="Lipzen A."/>
            <person name="Lutzoni F."/>
            <person name="Magnuson J."/>
            <person name="Mondo S."/>
            <person name="Nolan M."/>
            <person name="Ohm R."/>
            <person name="Pangilinan J."/>
            <person name="Park H.-J."/>
            <person name="Ramirez L."/>
            <person name="Alfaro M."/>
            <person name="Sun H."/>
            <person name="Tritt A."/>
            <person name="Yoshinaga Y."/>
            <person name="Zwiers L.-H."/>
            <person name="Turgeon B."/>
            <person name="Goodwin S."/>
            <person name="Spatafora J."/>
            <person name="Crous P."/>
            <person name="Grigoriev I."/>
        </authorList>
    </citation>
    <scope>NUCLEOTIDE SEQUENCE</scope>
    <source>
        <strain evidence="6">CBS 480.64</strain>
    </source>
</reference>
<evidence type="ECO:0000259" key="5">
    <source>
        <dbReference type="SMART" id="SM00563"/>
    </source>
</evidence>
<dbReference type="SUPFAM" id="SSF69593">
    <property type="entry name" value="Glycerol-3-phosphate (1)-acyltransferase"/>
    <property type="match status" value="1"/>
</dbReference>
<name>A0A6A7BSF8_9PEZI</name>
<keyword evidence="7" id="KW-1185">Reference proteome</keyword>
<evidence type="ECO:0000313" key="6">
    <source>
        <dbReference type="EMBL" id="KAF2858171.1"/>
    </source>
</evidence>
<feature type="transmembrane region" description="Helical" evidence="4">
    <location>
        <begin position="118"/>
        <end position="141"/>
    </location>
</feature>
<feature type="transmembrane region" description="Helical" evidence="4">
    <location>
        <begin position="31"/>
        <end position="58"/>
    </location>
</feature>
<sequence>MMTESRLPPNDKGHHSLGEAQHGVLVSSLRALLFTVHFFGIGLFLHGSQYMGASLYLWSRRRYYAWMAMTKEHFGLLITSMTQTWSPTTLRISGDASMAGLMEKQADGMLRLRLGERIVLMANHQIYTDWLYLWWICYANAPPMHGHIYIILKESLKCIPIFGPAMMFFGFIFMARKWQTDEGRMRYRLKKLSSIPLRPMWLLIFPEGTNLSANTRRGSKKYSEKMEISDMKYQLLPRSTGLRFCLSELHDTVEYLYDCTTAYEGIPPGGYGQDIFTLKSVCFQGRPPKAVHMYWRRFKIADMPLDDRDAMADWTLQRWREKDELLEAFNTTGSFPSDPVAVGNEKGYLEVQIRLRKWWEILQLMVPAFTAAALGSVCVRLVDWFTT</sequence>
<dbReference type="GO" id="GO:0005783">
    <property type="term" value="C:endoplasmic reticulum"/>
    <property type="evidence" value="ECO:0007669"/>
    <property type="project" value="TreeGrafter"/>
</dbReference>
<dbReference type="InterPro" id="IPR002123">
    <property type="entry name" value="Plipid/glycerol_acylTrfase"/>
</dbReference>
<dbReference type="Pfam" id="PF01553">
    <property type="entry name" value="Acyltransferase"/>
    <property type="match status" value="1"/>
</dbReference>
<organism evidence="6 7">
    <name type="scientific">Piedraia hortae CBS 480.64</name>
    <dbReference type="NCBI Taxonomy" id="1314780"/>
    <lineage>
        <taxon>Eukaryota</taxon>
        <taxon>Fungi</taxon>
        <taxon>Dikarya</taxon>
        <taxon>Ascomycota</taxon>
        <taxon>Pezizomycotina</taxon>
        <taxon>Dothideomycetes</taxon>
        <taxon>Dothideomycetidae</taxon>
        <taxon>Capnodiales</taxon>
        <taxon>Piedraiaceae</taxon>
        <taxon>Piedraia</taxon>
    </lineage>
</organism>
<protein>
    <submittedName>
        <fullName evidence="6">Acyltransferase-domain-containing protein</fullName>
    </submittedName>
</protein>
<keyword evidence="4" id="KW-0812">Transmembrane</keyword>
<dbReference type="GO" id="GO:0016746">
    <property type="term" value="F:acyltransferase activity"/>
    <property type="evidence" value="ECO:0007669"/>
    <property type="project" value="UniProtKB-KW"/>
</dbReference>
<dbReference type="InterPro" id="IPR032098">
    <property type="entry name" value="Acyltransf_C"/>
</dbReference>
<evidence type="ECO:0000256" key="1">
    <source>
        <dbReference type="ARBA" id="ARBA00008655"/>
    </source>
</evidence>
<feature type="transmembrane region" description="Helical" evidence="4">
    <location>
        <begin position="161"/>
        <end position="178"/>
    </location>
</feature>
<accession>A0A6A7BSF8</accession>
<dbReference type="PANTHER" id="PTHR10983">
    <property type="entry name" value="1-ACYLGLYCEROL-3-PHOSPHATE ACYLTRANSFERASE-RELATED"/>
    <property type="match status" value="1"/>
</dbReference>
<keyword evidence="2 6" id="KW-0808">Transferase</keyword>
<evidence type="ECO:0000256" key="2">
    <source>
        <dbReference type="ARBA" id="ARBA00022679"/>
    </source>
</evidence>
<proteinExistence type="inferred from homology"/>
<dbReference type="EMBL" id="MU006016">
    <property type="protein sequence ID" value="KAF2858171.1"/>
    <property type="molecule type" value="Genomic_DNA"/>
</dbReference>
<dbReference type="GO" id="GO:0036149">
    <property type="term" value="P:phosphatidylinositol acyl-chain remodeling"/>
    <property type="evidence" value="ECO:0007669"/>
    <property type="project" value="TreeGrafter"/>
</dbReference>